<reference evidence="1" key="1">
    <citation type="journal article" date="2021" name="Environ. Microbiol.">
        <title>Gene family expansions and transcriptome signatures uncover fungal adaptations to wood decay.</title>
        <authorList>
            <person name="Hage H."/>
            <person name="Miyauchi S."/>
            <person name="Viragh M."/>
            <person name="Drula E."/>
            <person name="Min B."/>
            <person name="Chaduli D."/>
            <person name="Navarro D."/>
            <person name="Favel A."/>
            <person name="Norest M."/>
            <person name="Lesage-Meessen L."/>
            <person name="Balint B."/>
            <person name="Merenyi Z."/>
            <person name="de Eugenio L."/>
            <person name="Morin E."/>
            <person name="Martinez A.T."/>
            <person name="Baldrian P."/>
            <person name="Stursova M."/>
            <person name="Martinez M.J."/>
            <person name="Novotny C."/>
            <person name="Magnuson J.K."/>
            <person name="Spatafora J.W."/>
            <person name="Maurice S."/>
            <person name="Pangilinan J."/>
            <person name="Andreopoulos W."/>
            <person name="LaButti K."/>
            <person name="Hundley H."/>
            <person name="Na H."/>
            <person name="Kuo A."/>
            <person name="Barry K."/>
            <person name="Lipzen A."/>
            <person name="Henrissat B."/>
            <person name="Riley R."/>
            <person name="Ahrendt S."/>
            <person name="Nagy L.G."/>
            <person name="Grigoriev I.V."/>
            <person name="Martin F."/>
            <person name="Rosso M.N."/>
        </authorList>
    </citation>
    <scope>NUCLEOTIDE SEQUENCE</scope>
    <source>
        <strain evidence="1">CBS 384.51</strain>
    </source>
</reference>
<evidence type="ECO:0000313" key="1">
    <source>
        <dbReference type="EMBL" id="KAI0091036.1"/>
    </source>
</evidence>
<keyword evidence="2" id="KW-1185">Reference proteome</keyword>
<gene>
    <name evidence="1" type="ORF">BDY19DRAFT_984075</name>
</gene>
<accession>A0ACB8U9W6</accession>
<protein>
    <submittedName>
        <fullName evidence="1">Uncharacterized protein</fullName>
    </submittedName>
</protein>
<dbReference type="EMBL" id="MU274906">
    <property type="protein sequence ID" value="KAI0091036.1"/>
    <property type="molecule type" value="Genomic_DNA"/>
</dbReference>
<name>A0ACB8U9W6_9APHY</name>
<sequence length="613" mass="66841">MKRHTFAYYCSGHGYGHATRVSAFTSHLLSLEHKPVVYIVSSAPQLVFSDSIALGALYRNVNIDPVIVQPLAYRVDRQASLRVLKRFLDRKDDIVEEESRWLKLINADCVLSDAAFIGCAAANSVGIPSVLITNFTFDSVFSYLSTLMVDDSDSQQDQQLDPAAGPLLPDVPIPFSDLEPLVKQIWSGYRCADLLLRLPGAIPVPSFFDIPMLPSPNWVDSGTRSFTPQIISRLLEPPMKQDLLGQIPFPRGYPAKKLARSVISMPLLVRPPDATIYTPFGRDRLLDTIGVPEQMRDRKILIVSFGGQIFHKPHCHSRVHSQCASGLGTPDSGILAPSKVANTLQTHVGCALSNIDHNLSALSENAGKDVNTPTSSLGRKNSLVTRSLGALSRSGSRRSRAQSILMVPGAPPASIPNSPISATTSMFDTLVIPPTPKLEDTLTFSSINSIVDLVDEEEEGSLLPDDSWIAVVCGVPKDWAAEGGEDLPDSFFVAPKDVYMPDLTAIADVLLGKLGYGTVSECVDACTPFVYVPRPLFIEEHGLRLYLEKEGVGIELSRSAYEAGDWAAAVQEAYEQGKGRKSKKKAEGETGKLVTEGMRKAAELVDWVRAWKD</sequence>
<evidence type="ECO:0000313" key="2">
    <source>
        <dbReference type="Proteomes" id="UP001055072"/>
    </source>
</evidence>
<dbReference type="Proteomes" id="UP001055072">
    <property type="component" value="Unassembled WGS sequence"/>
</dbReference>
<comment type="caution">
    <text evidence="1">The sequence shown here is derived from an EMBL/GenBank/DDBJ whole genome shotgun (WGS) entry which is preliminary data.</text>
</comment>
<proteinExistence type="predicted"/>
<organism evidence="1 2">
    <name type="scientific">Irpex rosettiformis</name>
    <dbReference type="NCBI Taxonomy" id="378272"/>
    <lineage>
        <taxon>Eukaryota</taxon>
        <taxon>Fungi</taxon>
        <taxon>Dikarya</taxon>
        <taxon>Basidiomycota</taxon>
        <taxon>Agaricomycotina</taxon>
        <taxon>Agaricomycetes</taxon>
        <taxon>Polyporales</taxon>
        <taxon>Irpicaceae</taxon>
        <taxon>Irpex</taxon>
    </lineage>
</organism>